<dbReference type="AlphaFoldDB" id="A0A804K6P3"/>
<name>A0A804K6P3_MUSAM</name>
<dbReference type="Gramene" id="Ma08_t14860.1">
    <property type="protein sequence ID" value="Ma08_p14860.1"/>
    <property type="gene ID" value="Ma08_g14860"/>
</dbReference>
<protein>
    <submittedName>
        <fullName evidence="1">(wild Malaysian banana) hypothetical protein</fullName>
    </submittedName>
</protein>
<proteinExistence type="predicted"/>
<evidence type="ECO:0000313" key="3">
    <source>
        <dbReference type="Proteomes" id="UP000012960"/>
    </source>
</evidence>
<dbReference type="InParanoid" id="A0A804K6P3"/>
<keyword evidence="3" id="KW-1185">Reference proteome</keyword>
<sequence>MLGAVSWIVGTSIGSGILALLEKTSPAGFIPSAISIIL</sequence>
<evidence type="ECO:0000313" key="2">
    <source>
        <dbReference type="EnsemblPlants" id="Ma08_p14860.1"/>
    </source>
</evidence>
<organism evidence="2 3">
    <name type="scientific">Musa acuminata subsp. malaccensis</name>
    <name type="common">Wild banana</name>
    <name type="synonym">Musa malaccensis</name>
    <dbReference type="NCBI Taxonomy" id="214687"/>
    <lineage>
        <taxon>Eukaryota</taxon>
        <taxon>Viridiplantae</taxon>
        <taxon>Streptophyta</taxon>
        <taxon>Embryophyta</taxon>
        <taxon>Tracheophyta</taxon>
        <taxon>Spermatophyta</taxon>
        <taxon>Magnoliopsida</taxon>
        <taxon>Liliopsida</taxon>
        <taxon>Zingiberales</taxon>
        <taxon>Musaceae</taxon>
        <taxon>Musa</taxon>
    </lineage>
</organism>
<dbReference type="EMBL" id="HG996472">
    <property type="protein sequence ID" value="CAG1831581.1"/>
    <property type="molecule type" value="Genomic_DNA"/>
</dbReference>
<accession>A0A804K6P3</accession>
<dbReference type="Proteomes" id="UP000012960">
    <property type="component" value="Unplaced"/>
</dbReference>
<reference evidence="2" key="2">
    <citation type="submission" date="2021-05" db="UniProtKB">
        <authorList>
            <consortium name="EnsemblPlants"/>
        </authorList>
    </citation>
    <scope>IDENTIFICATION</scope>
    <source>
        <strain evidence="2">subsp. malaccensis</strain>
    </source>
</reference>
<evidence type="ECO:0000313" key="1">
    <source>
        <dbReference type="EMBL" id="CAG1831581.1"/>
    </source>
</evidence>
<gene>
    <name evidence="1" type="ORF">GSMUA_348350.1</name>
</gene>
<dbReference type="EnsemblPlants" id="Ma08_t14860.1">
    <property type="protein sequence ID" value="Ma08_p14860.1"/>
    <property type="gene ID" value="Ma08_g14860"/>
</dbReference>
<reference evidence="1" key="1">
    <citation type="submission" date="2021-03" db="EMBL/GenBank/DDBJ databases">
        <authorList>
            <consortium name="Genoscope - CEA"/>
            <person name="William W."/>
        </authorList>
    </citation>
    <scope>NUCLEOTIDE SEQUENCE</scope>
    <source>
        <strain evidence="1">Doubled-haploid Pahang</strain>
    </source>
</reference>